<name>H5XQU7_9PSEU</name>
<keyword evidence="1" id="KW-0472">Membrane</keyword>
<evidence type="ECO:0000256" key="1">
    <source>
        <dbReference type="SAM" id="Phobius"/>
    </source>
</evidence>
<feature type="transmembrane region" description="Helical" evidence="1">
    <location>
        <begin position="324"/>
        <end position="343"/>
    </location>
</feature>
<keyword evidence="1" id="KW-1133">Transmembrane helix</keyword>
<gene>
    <name evidence="3" type="ORF">SaccyDRAFT_2310</name>
</gene>
<dbReference type="Pfam" id="PF26371">
    <property type="entry name" value="AftB_C"/>
    <property type="match status" value="1"/>
</dbReference>
<feature type="transmembrane region" description="Helical" evidence="1">
    <location>
        <begin position="196"/>
        <end position="215"/>
    </location>
</feature>
<evidence type="ECO:0000313" key="4">
    <source>
        <dbReference type="Proteomes" id="UP000002791"/>
    </source>
</evidence>
<feature type="transmembrane region" description="Helical" evidence="1">
    <location>
        <begin position="275"/>
        <end position="291"/>
    </location>
</feature>
<dbReference type="EMBL" id="CM001440">
    <property type="protein sequence ID" value="EHR61187.1"/>
    <property type="molecule type" value="Genomic_DNA"/>
</dbReference>
<feature type="transmembrane region" description="Helical" evidence="1">
    <location>
        <begin position="158"/>
        <end position="176"/>
    </location>
</feature>
<feature type="transmembrane region" description="Helical" evidence="1">
    <location>
        <begin position="222"/>
        <end position="239"/>
    </location>
</feature>
<sequence>MALVDETAAGTRAAVTDQPRRWRPGRGTWNLAVVGGCVALFALLAWNSRWIADDGLIVLRTVRHLLEGHGPVFNVGERVEVNTSPLWTYLLALVGMSGLRLEWLSLAVGGLCAVAGLGLALDGTRRLHGTTVVLAPAGVLAVLAMSPFREFATSGLETGLAFCWLGAVWWLLVRLARDDGGRHWPTALVIGLGPLVRPEFALFTAAGFVALLVVTRARRGPALRLALVAGALPVAYQVFRMGYYGLLTPNTALAKEASTPRIDRGWRYLTDTVDTYLLLVPLLALAVALVVTVRRRTVAGLGVAVLAPVLVLTLYVVWIGGDFMHARMLLPAIFCLLLPVLVLPATPRALLPLGVVGAWTVAAGWWLHVPYSPQEPAGIGISDERAFWAYSTRQEHPVLAEHFAEVPMMSAPLDTLHAQDGPVIVAHGETGWQAHPTTLSHSTVVTCCIGAVGMLTDSDVRVHDSLALANPLASHAEPRPQGMAGHDKHLPPAWDLADAGTPGAGLADARAALACPEVRDVLASVREPMSLERFWDNLTGAFHRTGLRYDPDPAVAKTCGAAVG</sequence>
<dbReference type="Proteomes" id="UP000002791">
    <property type="component" value="Chromosome"/>
</dbReference>
<reference evidence="3 4" key="1">
    <citation type="submission" date="2011-11" db="EMBL/GenBank/DDBJ databases">
        <title>The Noncontiguous Finished sequence of Saccharomonospora cyanea NA-134.</title>
        <authorList>
            <consortium name="US DOE Joint Genome Institute"/>
            <person name="Lucas S."/>
            <person name="Han J."/>
            <person name="Lapidus A."/>
            <person name="Cheng J.-F."/>
            <person name="Goodwin L."/>
            <person name="Pitluck S."/>
            <person name="Peters L."/>
            <person name="Ovchinnikova G."/>
            <person name="Lu M."/>
            <person name="Detter J.C."/>
            <person name="Han C."/>
            <person name="Tapia R."/>
            <person name="Land M."/>
            <person name="Hauser L."/>
            <person name="Kyrpides N."/>
            <person name="Ivanova N."/>
            <person name="Pagani I."/>
            <person name="Brambilla E.-M."/>
            <person name="Klenk H.-P."/>
            <person name="Woyke T."/>
        </authorList>
    </citation>
    <scope>NUCLEOTIDE SEQUENCE [LARGE SCALE GENOMIC DNA]</scope>
    <source>
        <strain evidence="3 4">NA-134</strain>
    </source>
</reference>
<dbReference type="HOGENOM" id="CLU_423257_0_0_11"/>
<evidence type="ECO:0000259" key="2">
    <source>
        <dbReference type="Pfam" id="PF26371"/>
    </source>
</evidence>
<feature type="domain" description="Terminal beta-(1-&gt;2)-arabinofuranosyltransferase C-terminal" evidence="2">
    <location>
        <begin position="440"/>
        <end position="544"/>
    </location>
</feature>
<evidence type="ECO:0000313" key="3">
    <source>
        <dbReference type="EMBL" id="EHR61187.1"/>
    </source>
</evidence>
<protein>
    <recommendedName>
        <fullName evidence="2">Terminal beta-(1-&gt;2)-arabinofuranosyltransferase C-terminal domain-containing protein</fullName>
    </recommendedName>
</protein>
<keyword evidence="1" id="KW-0812">Transmembrane</keyword>
<feature type="transmembrane region" description="Helical" evidence="1">
    <location>
        <begin position="103"/>
        <end position="121"/>
    </location>
</feature>
<accession>H5XQU7</accession>
<feature type="transmembrane region" description="Helical" evidence="1">
    <location>
        <begin position="350"/>
        <end position="367"/>
    </location>
</feature>
<organism evidence="3 4">
    <name type="scientific">Saccharomonospora cyanea NA-134</name>
    <dbReference type="NCBI Taxonomy" id="882082"/>
    <lineage>
        <taxon>Bacteria</taxon>
        <taxon>Bacillati</taxon>
        <taxon>Actinomycetota</taxon>
        <taxon>Actinomycetes</taxon>
        <taxon>Pseudonocardiales</taxon>
        <taxon>Pseudonocardiaceae</taxon>
        <taxon>Saccharomonospora</taxon>
    </lineage>
</organism>
<keyword evidence="4" id="KW-1185">Reference proteome</keyword>
<dbReference type="AlphaFoldDB" id="H5XQU7"/>
<dbReference type="eggNOG" id="COG1807">
    <property type="taxonomic scope" value="Bacteria"/>
</dbReference>
<dbReference type="InterPro" id="IPR058983">
    <property type="entry name" value="AftB_C"/>
</dbReference>
<feature type="transmembrane region" description="Helical" evidence="1">
    <location>
        <begin position="27"/>
        <end position="46"/>
    </location>
</feature>
<proteinExistence type="predicted"/>
<feature type="transmembrane region" description="Helical" evidence="1">
    <location>
        <begin position="298"/>
        <end position="318"/>
    </location>
</feature>
<dbReference type="STRING" id="882082.SaccyDRAFT_2310"/>